<evidence type="ECO:0000256" key="7">
    <source>
        <dbReference type="SAM" id="Phobius"/>
    </source>
</evidence>
<keyword evidence="2 7" id="KW-0812">Transmembrane</keyword>
<dbReference type="AlphaFoldDB" id="A0A0H2S779"/>
<dbReference type="PANTHER" id="PTHR28264:SF1">
    <property type="entry name" value="CYTOCHROME C OXIDASE SUBUNIT 6C"/>
    <property type="match status" value="1"/>
</dbReference>
<evidence type="ECO:0000256" key="3">
    <source>
        <dbReference type="ARBA" id="ARBA00022792"/>
    </source>
</evidence>
<protein>
    <recommendedName>
        <fullName evidence="10">Cytochrome c oxidase polypeptide VIIA</fullName>
    </recommendedName>
</protein>
<organism evidence="8 9">
    <name type="scientific">Schizopora paradoxa</name>
    <dbReference type="NCBI Taxonomy" id="27342"/>
    <lineage>
        <taxon>Eukaryota</taxon>
        <taxon>Fungi</taxon>
        <taxon>Dikarya</taxon>
        <taxon>Basidiomycota</taxon>
        <taxon>Agaricomycotina</taxon>
        <taxon>Agaricomycetes</taxon>
        <taxon>Hymenochaetales</taxon>
        <taxon>Schizoporaceae</taxon>
        <taxon>Schizopora</taxon>
    </lineage>
</organism>
<dbReference type="GO" id="GO:0004129">
    <property type="term" value="F:cytochrome-c oxidase activity"/>
    <property type="evidence" value="ECO:0007669"/>
    <property type="project" value="TreeGrafter"/>
</dbReference>
<reference evidence="8 9" key="1">
    <citation type="submission" date="2015-04" db="EMBL/GenBank/DDBJ databases">
        <title>Complete genome sequence of Schizopora paradoxa KUC8140, a cosmopolitan wood degrader in East Asia.</title>
        <authorList>
            <consortium name="DOE Joint Genome Institute"/>
            <person name="Min B."/>
            <person name="Park H."/>
            <person name="Jang Y."/>
            <person name="Kim J.-J."/>
            <person name="Kim K.H."/>
            <person name="Pangilinan J."/>
            <person name="Lipzen A."/>
            <person name="Riley R."/>
            <person name="Grigoriev I.V."/>
            <person name="Spatafora J.W."/>
            <person name="Choi I.-G."/>
        </authorList>
    </citation>
    <scope>NUCLEOTIDE SEQUENCE [LARGE SCALE GENOMIC DNA]</scope>
    <source>
        <strain evidence="8 9">KUC8140</strain>
    </source>
</reference>
<feature type="transmembrane region" description="Helical" evidence="7">
    <location>
        <begin position="14"/>
        <end position="33"/>
    </location>
</feature>
<dbReference type="PANTHER" id="PTHR28264">
    <property type="entry name" value="CYTOCHROME C OXIDASE SUBUNIT 7A"/>
    <property type="match status" value="1"/>
</dbReference>
<evidence type="ECO:0000256" key="1">
    <source>
        <dbReference type="ARBA" id="ARBA00004273"/>
    </source>
</evidence>
<keyword evidence="9" id="KW-1185">Reference proteome</keyword>
<gene>
    <name evidence="8" type="ORF">SCHPADRAFT_904850</name>
</gene>
<evidence type="ECO:0000313" key="9">
    <source>
        <dbReference type="Proteomes" id="UP000053477"/>
    </source>
</evidence>
<dbReference type="Proteomes" id="UP000053477">
    <property type="component" value="Unassembled WGS sequence"/>
</dbReference>
<dbReference type="OrthoDB" id="2317211at2759"/>
<dbReference type="EMBL" id="KQ085972">
    <property type="protein sequence ID" value="KLO12701.1"/>
    <property type="molecule type" value="Genomic_DNA"/>
</dbReference>
<sequence>MPIAPITGKLRKRLWMDLSLALGLGISAGYTYWYGFHLKHGTWQLLHSPYCLFADFQSSVQRQEEFYLQLEKKRQAIQGAE</sequence>
<evidence type="ECO:0000256" key="6">
    <source>
        <dbReference type="ARBA" id="ARBA00023136"/>
    </source>
</evidence>
<accession>A0A0H2S779</accession>
<keyword evidence="4 7" id="KW-1133">Transmembrane helix</keyword>
<comment type="subcellular location">
    <subcellularLocation>
        <location evidence="1">Mitochondrion inner membrane</location>
    </subcellularLocation>
</comment>
<keyword evidence="5" id="KW-0496">Mitochondrion</keyword>
<name>A0A0H2S779_9AGAM</name>
<evidence type="ECO:0000256" key="4">
    <source>
        <dbReference type="ARBA" id="ARBA00022989"/>
    </source>
</evidence>
<dbReference type="GO" id="GO:0005743">
    <property type="term" value="C:mitochondrial inner membrane"/>
    <property type="evidence" value="ECO:0007669"/>
    <property type="project" value="UniProtKB-SubCell"/>
</dbReference>
<proteinExistence type="predicted"/>
<dbReference type="GO" id="GO:0006123">
    <property type="term" value="P:mitochondrial electron transport, cytochrome c to oxygen"/>
    <property type="evidence" value="ECO:0007669"/>
    <property type="project" value="TreeGrafter"/>
</dbReference>
<dbReference type="InParanoid" id="A0A0H2S779"/>
<dbReference type="STRING" id="27342.A0A0H2S779"/>
<evidence type="ECO:0000313" key="8">
    <source>
        <dbReference type="EMBL" id="KLO12701.1"/>
    </source>
</evidence>
<dbReference type="CDD" id="cd22888">
    <property type="entry name" value="CcO_VIIa_fungal"/>
    <property type="match status" value="1"/>
</dbReference>
<evidence type="ECO:0000256" key="5">
    <source>
        <dbReference type="ARBA" id="ARBA00023128"/>
    </source>
</evidence>
<evidence type="ECO:0000256" key="2">
    <source>
        <dbReference type="ARBA" id="ARBA00022692"/>
    </source>
</evidence>
<keyword evidence="6 7" id="KW-0472">Membrane</keyword>
<evidence type="ECO:0008006" key="10">
    <source>
        <dbReference type="Google" id="ProtNLM"/>
    </source>
</evidence>
<keyword evidence="3" id="KW-0999">Mitochondrion inner membrane</keyword>